<dbReference type="PANTHER" id="PTHR30419:SF31">
    <property type="entry name" value="BLR3139 PROTEIN"/>
    <property type="match status" value="1"/>
</dbReference>
<comment type="similarity">
    <text evidence="1">Belongs to the LysR transcriptional regulatory family.</text>
</comment>
<sequence length="312" mass="34623">MFRKYIYLMALARERHFGRAAAACNVSQPTLSNAIRQLEADLQVPIVERGQKFQGFTPEGLKVLEHARRILAERDSLLQDLGALQQGISGTLRLGVIPTALPAIGHVIGPFAERYPDVRISVVSLSSREIQRGLDEFEIDVGVTYLDNEPLSHVRMVPLYSERYFLLTRRRDWDGRSGVSWAEAAQVPLCLLTPDMQNRRIAEGAFRMAGCTVTPTLETNSLMNLFVNVRHGRWSSVVPGQLLTLTPADEGLVALPLITPDITYVVGLVYADRDPPLPMAKALAASATENKLSTRIAEYTRNRLRTTGVIGF</sequence>
<dbReference type="EMBL" id="JACIIX010000002">
    <property type="protein sequence ID" value="MBB6209591.1"/>
    <property type="molecule type" value="Genomic_DNA"/>
</dbReference>
<dbReference type="PRINTS" id="PR00039">
    <property type="entry name" value="HTHLYSR"/>
</dbReference>
<dbReference type="GO" id="GO:0003700">
    <property type="term" value="F:DNA-binding transcription factor activity"/>
    <property type="evidence" value="ECO:0007669"/>
    <property type="project" value="InterPro"/>
</dbReference>
<gene>
    <name evidence="6" type="ORF">FHS48_000993</name>
</gene>
<dbReference type="GO" id="GO:0003677">
    <property type="term" value="F:DNA binding"/>
    <property type="evidence" value="ECO:0007669"/>
    <property type="project" value="UniProtKB-KW"/>
</dbReference>
<dbReference type="Proteomes" id="UP000544872">
    <property type="component" value="Unassembled WGS sequence"/>
</dbReference>
<dbReference type="RefSeq" id="WP_184261970.1">
    <property type="nucleotide sequence ID" value="NZ_JACIIX010000002.1"/>
</dbReference>
<protein>
    <submittedName>
        <fullName evidence="6">DNA-binding transcriptional LysR family regulator</fullName>
    </submittedName>
</protein>
<organism evidence="6 7">
    <name type="scientific">Novispirillum itersonii</name>
    <name type="common">Aquaspirillum itersonii</name>
    <dbReference type="NCBI Taxonomy" id="189"/>
    <lineage>
        <taxon>Bacteria</taxon>
        <taxon>Pseudomonadati</taxon>
        <taxon>Pseudomonadota</taxon>
        <taxon>Alphaproteobacteria</taxon>
        <taxon>Rhodospirillales</taxon>
        <taxon>Novispirillaceae</taxon>
        <taxon>Novispirillum</taxon>
    </lineage>
</organism>
<dbReference type="Gene3D" id="3.40.190.290">
    <property type="match status" value="1"/>
</dbReference>
<evidence type="ECO:0000256" key="4">
    <source>
        <dbReference type="ARBA" id="ARBA00023163"/>
    </source>
</evidence>
<reference evidence="6 7" key="1">
    <citation type="submission" date="2020-08" db="EMBL/GenBank/DDBJ databases">
        <title>Genomic Encyclopedia of Type Strains, Phase IV (KMG-IV): sequencing the most valuable type-strain genomes for metagenomic binning, comparative biology and taxonomic classification.</title>
        <authorList>
            <person name="Goeker M."/>
        </authorList>
    </citation>
    <scope>NUCLEOTIDE SEQUENCE [LARGE SCALE GENOMIC DNA]</scope>
    <source>
        <strain evidence="6 7">DSM 11590</strain>
    </source>
</reference>
<keyword evidence="2" id="KW-0805">Transcription regulation</keyword>
<comment type="caution">
    <text evidence="6">The sequence shown here is derived from an EMBL/GenBank/DDBJ whole genome shotgun (WGS) entry which is preliminary data.</text>
</comment>
<dbReference type="InterPro" id="IPR036388">
    <property type="entry name" value="WH-like_DNA-bd_sf"/>
</dbReference>
<dbReference type="Pfam" id="PF03466">
    <property type="entry name" value="LysR_substrate"/>
    <property type="match status" value="1"/>
</dbReference>
<dbReference type="InterPro" id="IPR000847">
    <property type="entry name" value="LysR_HTH_N"/>
</dbReference>
<keyword evidence="4" id="KW-0804">Transcription</keyword>
<name>A0A7W9ZDM8_NOVIT</name>
<dbReference type="FunFam" id="1.10.10.10:FF:000001">
    <property type="entry name" value="LysR family transcriptional regulator"/>
    <property type="match status" value="1"/>
</dbReference>
<dbReference type="InterPro" id="IPR005119">
    <property type="entry name" value="LysR_subst-bd"/>
</dbReference>
<dbReference type="InterPro" id="IPR050950">
    <property type="entry name" value="HTH-type_LysR_regulators"/>
</dbReference>
<dbReference type="GO" id="GO:0005829">
    <property type="term" value="C:cytosol"/>
    <property type="evidence" value="ECO:0007669"/>
    <property type="project" value="TreeGrafter"/>
</dbReference>
<dbReference type="InterPro" id="IPR036390">
    <property type="entry name" value="WH_DNA-bd_sf"/>
</dbReference>
<dbReference type="Pfam" id="PF00126">
    <property type="entry name" value="HTH_1"/>
    <property type="match status" value="1"/>
</dbReference>
<dbReference type="SUPFAM" id="SSF53850">
    <property type="entry name" value="Periplasmic binding protein-like II"/>
    <property type="match status" value="1"/>
</dbReference>
<evidence type="ECO:0000256" key="1">
    <source>
        <dbReference type="ARBA" id="ARBA00009437"/>
    </source>
</evidence>
<evidence type="ECO:0000256" key="2">
    <source>
        <dbReference type="ARBA" id="ARBA00023015"/>
    </source>
</evidence>
<dbReference type="CDD" id="cd05466">
    <property type="entry name" value="PBP2_LTTR_substrate"/>
    <property type="match status" value="1"/>
</dbReference>
<accession>A0A7W9ZDM8</accession>
<feature type="domain" description="HTH lysR-type" evidence="5">
    <location>
        <begin position="1"/>
        <end position="57"/>
    </location>
</feature>
<proteinExistence type="inferred from homology"/>
<dbReference type="Gene3D" id="1.10.10.10">
    <property type="entry name" value="Winged helix-like DNA-binding domain superfamily/Winged helix DNA-binding domain"/>
    <property type="match status" value="1"/>
</dbReference>
<evidence type="ECO:0000313" key="6">
    <source>
        <dbReference type="EMBL" id="MBB6209591.1"/>
    </source>
</evidence>
<dbReference type="PROSITE" id="PS50931">
    <property type="entry name" value="HTH_LYSR"/>
    <property type="match status" value="1"/>
</dbReference>
<dbReference type="PANTHER" id="PTHR30419">
    <property type="entry name" value="HTH-TYPE TRANSCRIPTIONAL REGULATOR YBHD"/>
    <property type="match status" value="1"/>
</dbReference>
<keyword evidence="7" id="KW-1185">Reference proteome</keyword>
<evidence type="ECO:0000259" key="5">
    <source>
        <dbReference type="PROSITE" id="PS50931"/>
    </source>
</evidence>
<dbReference type="AlphaFoldDB" id="A0A7W9ZDM8"/>
<dbReference type="SUPFAM" id="SSF46785">
    <property type="entry name" value="Winged helix' DNA-binding domain"/>
    <property type="match status" value="1"/>
</dbReference>
<evidence type="ECO:0000313" key="7">
    <source>
        <dbReference type="Proteomes" id="UP000544872"/>
    </source>
</evidence>
<keyword evidence="3 6" id="KW-0238">DNA-binding</keyword>
<evidence type="ECO:0000256" key="3">
    <source>
        <dbReference type="ARBA" id="ARBA00023125"/>
    </source>
</evidence>